<organism evidence="3 4">
    <name type="scientific">Rhodococcus opacus</name>
    <name type="common">Nocardia opaca</name>
    <dbReference type="NCBI Taxonomy" id="37919"/>
    <lineage>
        <taxon>Bacteria</taxon>
        <taxon>Bacillati</taxon>
        <taxon>Actinomycetota</taxon>
        <taxon>Actinomycetes</taxon>
        <taxon>Mycobacteriales</taxon>
        <taxon>Nocardiaceae</taxon>
        <taxon>Rhodococcus</taxon>
    </lineage>
</organism>
<sequence length="193" mass="20947">MAPPAIRITVALAAIALAGCSSQAETGQTEHTGSASTTTRVPRHIDNSDRPQVSFDPCLDVPDAALIEAGYDPKSEQNADFTPDSYTFLGCSYDTPQRRYGLNVLSGNITFDEEREKTKSYATTTEINGRRALLEWEPQKSDECAVSVETPDGVLIVSRLILKDTPGPSPQTEWCAGLEDTARIIEPFIPKGD</sequence>
<dbReference type="Proteomes" id="UP000186108">
    <property type="component" value="Chromosome"/>
</dbReference>
<proteinExistence type="predicted"/>
<reference evidence="3 4" key="1">
    <citation type="submission" date="2014-07" db="EMBL/GenBank/DDBJ databases">
        <authorList>
            <person name="Zhang J.E."/>
            <person name="Yang H."/>
            <person name="Guo J."/>
            <person name="Deng Z."/>
            <person name="Luo H."/>
            <person name="Luo M."/>
            <person name="Zhao B."/>
        </authorList>
    </citation>
    <scope>NUCLEOTIDE SEQUENCE [LARGE SCALE GENOMIC DNA]</scope>
    <source>
        <strain evidence="3 4">1CP</strain>
    </source>
</reference>
<evidence type="ECO:0000313" key="4">
    <source>
        <dbReference type="Proteomes" id="UP000186108"/>
    </source>
</evidence>
<accession>A0A1B1KD63</accession>
<feature type="signal peptide" evidence="2">
    <location>
        <begin position="1"/>
        <end position="24"/>
    </location>
</feature>
<feature type="chain" id="PRO_5008525400" description="DUF3558 domain-containing protein" evidence="2">
    <location>
        <begin position="25"/>
        <end position="193"/>
    </location>
</feature>
<dbReference type="PROSITE" id="PS51257">
    <property type="entry name" value="PROKAR_LIPOPROTEIN"/>
    <property type="match status" value="1"/>
</dbReference>
<evidence type="ECO:0008006" key="5">
    <source>
        <dbReference type="Google" id="ProtNLM"/>
    </source>
</evidence>
<evidence type="ECO:0000256" key="2">
    <source>
        <dbReference type="SAM" id="SignalP"/>
    </source>
</evidence>
<feature type="region of interest" description="Disordered" evidence="1">
    <location>
        <begin position="23"/>
        <end position="52"/>
    </location>
</feature>
<protein>
    <recommendedName>
        <fullName evidence="5">DUF3558 domain-containing protein</fullName>
    </recommendedName>
</protein>
<dbReference type="AlphaFoldDB" id="A0A1B1KD63"/>
<dbReference type="EMBL" id="CP009111">
    <property type="protein sequence ID" value="ANS30529.1"/>
    <property type="molecule type" value="Genomic_DNA"/>
</dbReference>
<gene>
    <name evidence="3" type="ORF">R1CP_29500</name>
</gene>
<dbReference type="Pfam" id="PF12079">
    <property type="entry name" value="DUF3558"/>
    <property type="match status" value="1"/>
</dbReference>
<dbReference type="RefSeq" id="WP_065492173.1">
    <property type="nucleotide sequence ID" value="NZ_CP009111.1"/>
</dbReference>
<dbReference type="InterPro" id="IPR024520">
    <property type="entry name" value="DUF3558"/>
</dbReference>
<feature type="compositionally biased region" description="Polar residues" evidence="1">
    <location>
        <begin position="23"/>
        <end position="40"/>
    </location>
</feature>
<name>A0A1B1KD63_RHOOP</name>
<evidence type="ECO:0000256" key="1">
    <source>
        <dbReference type="SAM" id="MobiDB-lite"/>
    </source>
</evidence>
<keyword evidence="2" id="KW-0732">Signal</keyword>
<evidence type="ECO:0000313" key="3">
    <source>
        <dbReference type="EMBL" id="ANS30529.1"/>
    </source>
</evidence>